<keyword evidence="2" id="KW-0802">TPR repeat</keyword>
<dbReference type="Pfam" id="PF00072">
    <property type="entry name" value="Response_reg"/>
    <property type="match status" value="1"/>
</dbReference>
<feature type="repeat" description="TPR" evidence="2">
    <location>
        <begin position="239"/>
        <end position="272"/>
    </location>
</feature>
<name>A0A5B7YCL8_9ALTE</name>
<evidence type="ECO:0000259" key="3">
    <source>
        <dbReference type="PROSITE" id="PS50110"/>
    </source>
</evidence>
<protein>
    <submittedName>
        <fullName evidence="4">Response regulator</fullName>
    </submittedName>
</protein>
<dbReference type="KEGG" id="salk:FBQ74_07150"/>
<evidence type="ECO:0000256" key="2">
    <source>
        <dbReference type="PROSITE-ProRule" id="PRU00339"/>
    </source>
</evidence>
<dbReference type="SMART" id="SM00028">
    <property type="entry name" value="TPR"/>
    <property type="match status" value="3"/>
</dbReference>
<feature type="repeat" description="TPR" evidence="2">
    <location>
        <begin position="452"/>
        <end position="485"/>
    </location>
</feature>
<keyword evidence="5" id="KW-1185">Reference proteome</keyword>
<evidence type="ECO:0000313" key="5">
    <source>
        <dbReference type="Proteomes" id="UP000304912"/>
    </source>
</evidence>
<dbReference type="InterPro" id="IPR011990">
    <property type="entry name" value="TPR-like_helical_dom_sf"/>
</dbReference>
<dbReference type="AlphaFoldDB" id="A0A5B7YCL8"/>
<proteinExistence type="predicted"/>
<reference evidence="4 5" key="1">
    <citation type="submission" date="2019-04" db="EMBL/GenBank/DDBJ databases">
        <title>Salinimonas iocasae sp. nov., a halophilic bacterium isolated from the outer tube casing of tubeworms in Okinawa Trough.</title>
        <authorList>
            <person name="Zhang H."/>
            <person name="Wang H."/>
            <person name="Li C."/>
        </authorList>
    </citation>
    <scope>NUCLEOTIDE SEQUENCE [LARGE SCALE GENOMIC DNA]</scope>
    <source>
        <strain evidence="4 5">KX18D6</strain>
    </source>
</reference>
<dbReference type="EMBL" id="CP039852">
    <property type="protein sequence ID" value="QCZ93275.1"/>
    <property type="molecule type" value="Genomic_DNA"/>
</dbReference>
<dbReference type="SUPFAM" id="SSF48452">
    <property type="entry name" value="TPR-like"/>
    <property type="match status" value="1"/>
</dbReference>
<dbReference type="Gene3D" id="3.40.50.2300">
    <property type="match status" value="1"/>
</dbReference>
<accession>A0A5B7YCL8</accession>
<dbReference type="PROSITE" id="PS50005">
    <property type="entry name" value="TPR"/>
    <property type="match status" value="2"/>
</dbReference>
<dbReference type="Proteomes" id="UP000304912">
    <property type="component" value="Chromosome"/>
</dbReference>
<dbReference type="InterPro" id="IPR019734">
    <property type="entry name" value="TPR_rpt"/>
</dbReference>
<dbReference type="Gene3D" id="1.25.40.10">
    <property type="entry name" value="Tetratricopeptide repeat domain"/>
    <property type="match status" value="1"/>
</dbReference>
<dbReference type="GO" id="GO:0000160">
    <property type="term" value="P:phosphorelay signal transduction system"/>
    <property type="evidence" value="ECO:0007669"/>
    <property type="project" value="InterPro"/>
</dbReference>
<evidence type="ECO:0000256" key="1">
    <source>
        <dbReference type="PROSITE-ProRule" id="PRU00169"/>
    </source>
</evidence>
<dbReference type="InterPro" id="IPR011006">
    <property type="entry name" value="CheY-like_superfamily"/>
</dbReference>
<feature type="domain" description="Response regulatory" evidence="3">
    <location>
        <begin position="14"/>
        <end position="133"/>
    </location>
</feature>
<dbReference type="RefSeq" id="WP_139756021.1">
    <property type="nucleotide sequence ID" value="NZ_CP039852.1"/>
</dbReference>
<dbReference type="PROSITE" id="PS50110">
    <property type="entry name" value="RESPONSE_REGULATORY"/>
    <property type="match status" value="1"/>
</dbReference>
<dbReference type="OrthoDB" id="7298659at2"/>
<dbReference type="SMART" id="SM00448">
    <property type="entry name" value="REC"/>
    <property type="match status" value="1"/>
</dbReference>
<gene>
    <name evidence="4" type="ORF">FBQ74_07150</name>
</gene>
<organism evidence="4 5">
    <name type="scientific">Salinimonas iocasae</name>
    <dbReference type="NCBI Taxonomy" id="2572577"/>
    <lineage>
        <taxon>Bacteria</taxon>
        <taxon>Pseudomonadati</taxon>
        <taxon>Pseudomonadota</taxon>
        <taxon>Gammaproteobacteria</taxon>
        <taxon>Alteromonadales</taxon>
        <taxon>Alteromonadaceae</taxon>
        <taxon>Alteromonas/Salinimonas group</taxon>
        <taxon>Salinimonas</taxon>
    </lineage>
</organism>
<sequence>MDKFPPPVDNADLRVLIIDNQSLVHDQIIHALREVGITKVSCALNAYHALRECDNQQFDFVLIAFNISHDKDGFHLFEELKHHQHITDKTTVIFLSAETSHELVNCIVELQPDDFWVKPLDRKRIESRLHYLISIRRKLHKLLHCLHQRDYAAAIYYAERHLNDLQMQEFHPRLKRTIGECLMALREFDQAEQHYLNVSEQCDHAWVHVGLAKSLFRQKKAEAGEALVEDLLERDDTRFQVLDLMAQFYLEQEAYDKAYEKIKQASSLAPRNIERNRRLWDLARLNRDRHGQLKAVQNMARFAKNSIHDSPELTLNVIRSTLDLATSLSQDEADQLIKRADYDMTQLRSKKGVGRELSDQLDVIRARMLCISNQKRDAEAIMQAKRPDLNGLSMEDNLDKMKAFHELGMKEHCLSLLDKIRQQIEGDTFSSHVVDEYLKQEEIERRDISFTTKELKEMAAVNYKENRMMPAYNNLRQALQLSPDNRQIALSLLKVLTQLNKKDLLNEEQVETMYRAARALSGDTLPASQVQKRDQYFTVLNIDQESLRVPADM</sequence>
<dbReference type="InterPro" id="IPR001789">
    <property type="entry name" value="Sig_transdc_resp-reg_receiver"/>
</dbReference>
<evidence type="ECO:0000313" key="4">
    <source>
        <dbReference type="EMBL" id="QCZ93275.1"/>
    </source>
</evidence>
<dbReference type="SUPFAM" id="SSF52172">
    <property type="entry name" value="CheY-like"/>
    <property type="match status" value="1"/>
</dbReference>
<comment type="caution">
    <text evidence="1">Lacks conserved residue(s) required for the propagation of feature annotation.</text>
</comment>